<dbReference type="EMBL" id="JACETU010000009">
    <property type="protein sequence ID" value="KAF7420785.1"/>
    <property type="molecule type" value="Genomic_DNA"/>
</dbReference>
<dbReference type="RefSeq" id="XP_036626643.1">
    <property type="nucleotide sequence ID" value="XM_036780788.1"/>
</dbReference>
<dbReference type="Proteomes" id="UP000623687">
    <property type="component" value="Unassembled WGS sequence"/>
</dbReference>
<comment type="caution">
    <text evidence="1">The sequence shown here is derived from an EMBL/GenBank/DDBJ whole genome shotgun (WGS) entry which is preliminary data.</text>
</comment>
<reference evidence="1" key="1">
    <citation type="submission" date="2019-07" db="EMBL/GenBank/DDBJ databases">
        <authorList>
            <person name="Palmer J.M."/>
        </authorList>
    </citation>
    <scope>NUCLEOTIDE SEQUENCE</scope>
    <source>
        <strain evidence="1">PC9</strain>
    </source>
</reference>
<dbReference type="GeneID" id="59381121"/>
<keyword evidence="2" id="KW-1185">Reference proteome</keyword>
<name>A0A8H6ZLK4_PLEOS</name>
<dbReference type="AlphaFoldDB" id="A0A8H6ZLK4"/>
<protein>
    <submittedName>
        <fullName evidence="1">Uncharacterized protein</fullName>
    </submittedName>
</protein>
<organism evidence="1 2">
    <name type="scientific">Pleurotus ostreatus</name>
    <name type="common">Oyster mushroom</name>
    <name type="synonym">White-rot fungus</name>
    <dbReference type="NCBI Taxonomy" id="5322"/>
    <lineage>
        <taxon>Eukaryota</taxon>
        <taxon>Fungi</taxon>
        <taxon>Dikarya</taxon>
        <taxon>Basidiomycota</taxon>
        <taxon>Agaricomycotina</taxon>
        <taxon>Agaricomycetes</taxon>
        <taxon>Agaricomycetidae</taxon>
        <taxon>Agaricales</taxon>
        <taxon>Pleurotineae</taxon>
        <taxon>Pleurotaceae</taxon>
        <taxon>Pleurotus</taxon>
    </lineage>
</organism>
<sequence>MVAADINLRLQVGPDPPAELLPVLAPAASPANSNHAEVDADSDAGMPSLVPVEYVMSDSEIAHAMFYLTYLRWWLSGRE</sequence>
<proteinExistence type="predicted"/>
<evidence type="ECO:0000313" key="2">
    <source>
        <dbReference type="Proteomes" id="UP000623687"/>
    </source>
</evidence>
<accession>A0A8H6ZLK4</accession>
<evidence type="ECO:0000313" key="1">
    <source>
        <dbReference type="EMBL" id="KAF7420785.1"/>
    </source>
</evidence>
<dbReference type="VEuPathDB" id="FungiDB:PC9H_011303"/>
<gene>
    <name evidence="1" type="ORF">PC9H_011303</name>
</gene>